<name>E6PW44_9ZZZZ</name>
<accession>E6PW44</accession>
<gene>
    <name evidence="1" type="ORF">CARN2_0329</name>
</gene>
<dbReference type="AlphaFoldDB" id="E6PW44"/>
<proteinExistence type="predicted"/>
<reference evidence="1" key="1">
    <citation type="submission" date="2009-10" db="EMBL/GenBank/DDBJ databases">
        <title>Diversity of trophic interactions inside an arsenic-rich microbial ecosystem.</title>
        <authorList>
            <person name="Bertin P.N."/>
            <person name="Heinrich-Salmeron A."/>
            <person name="Pelletier E."/>
            <person name="Goulhen-Chollet F."/>
            <person name="Arsene-Ploetze F."/>
            <person name="Gallien S."/>
            <person name="Calteau A."/>
            <person name="Vallenet D."/>
            <person name="Casiot C."/>
            <person name="Chane-Woon-Ming B."/>
            <person name="Giloteaux L."/>
            <person name="Barakat M."/>
            <person name="Bonnefoy V."/>
            <person name="Bruneel O."/>
            <person name="Chandler M."/>
            <person name="Cleiss J."/>
            <person name="Duran R."/>
            <person name="Elbaz-Poulichet F."/>
            <person name="Fonknechten N."/>
            <person name="Lauga B."/>
            <person name="Mornico D."/>
            <person name="Ortet P."/>
            <person name="Schaeffer C."/>
            <person name="Siguier P."/>
            <person name="Alexander Thil Smith A."/>
            <person name="Van Dorsselaer A."/>
            <person name="Weissenbach J."/>
            <person name="Medigue C."/>
            <person name="Le Paslier D."/>
        </authorList>
    </citation>
    <scope>NUCLEOTIDE SEQUENCE</scope>
</reference>
<comment type="caution">
    <text evidence="1">The sequence shown here is derived from an EMBL/GenBank/DDBJ whole genome shotgun (WGS) entry which is preliminary data.</text>
</comment>
<protein>
    <recommendedName>
        <fullName evidence="2">26 kDa periplasmic immunogenic protein</fullName>
    </recommendedName>
</protein>
<dbReference type="InterPro" id="IPR007497">
    <property type="entry name" value="SIMPL/DUF541"/>
</dbReference>
<dbReference type="Pfam" id="PF04402">
    <property type="entry name" value="SIMPL"/>
    <property type="match status" value="1"/>
</dbReference>
<evidence type="ECO:0008006" key="2">
    <source>
        <dbReference type="Google" id="ProtNLM"/>
    </source>
</evidence>
<dbReference type="GO" id="GO:0006974">
    <property type="term" value="P:DNA damage response"/>
    <property type="evidence" value="ECO:0007669"/>
    <property type="project" value="TreeGrafter"/>
</dbReference>
<dbReference type="EMBL" id="CABM01000068">
    <property type="protein sequence ID" value="CBH99151.1"/>
    <property type="molecule type" value="Genomic_DNA"/>
</dbReference>
<dbReference type="PANTHER" id="PTHR34387">
    <property type="entry name" value="SLR1258 PROTEIN"/>
    <property type="match status" value="1"/>
</dbReference>
<dbReference type="Gene3D" id="3.30.70.2970">
    <property type="entry name" value="Protein of unknown function (DUF541), domain 2"/>
    <property type="match status" value="1"/>
</dbReference>
<sequence>MNSRSFAPSLARRLPGLRRHFPAVALCAACLAAAPLALAQTPLTTCGAQPAGVVQLEATAHADVTPDRAVAVLAAVRQGSDVATLNAEVAKLLDSAVKAARATPGVQVQTGSFQTQPRYKAVAGQSQQDGWSVRAQIILKSVDFAAVGRLAGQLAQSLQVESTGTEISPELQAHELAKLTQMAIAQYRTQAQAAAHDFGYAGYTLREVNIGSLQGASPAPRPMFRAMAAVPMGEQAVPIEAGVQALGVTVSGSVQLQR</sequence>
<organism evidence="1">
    <name type="scientific">mine drainage metagenome</name>
    <dbReference type="NCBI Taxonomy" id="410659"/>
    <lineage>
        <taxon>unclassified sequences</taxon>
        <taxon>metagenomes</taxon>
        <taxon>ecological metagenomes</taxon>
    </lineage>
</organism>
<dbReference type="PANTHER" id="PTHR34387:SF1">
    <property type="entry name" value="PERIPLASMIC IMMUNOGENIC PROTEIN"/>
    <property type="match status" value="1"/>
</dbReference>
<dbReference type="InterPro" id="IPR052022">
    <property type="entry name" value="26kDa_periplasmic_antigen"/>
</dbReference>
<dbReference type="Gene3D" id="3.30.110.170">
    <property type="entry name" value="Protein of unknown function (DUF541), domain 1"/>
    <property type="match status" value="1"/>
</dbReference>
<evidence type="ECO:0000313" key="1">
    <source>
        <dbReference type="EMBL" id="CBH99151.1"/>
    </source>
</evidence>